<feature type="region of interest" description="Disordered" evidence="5">
    <location>
        <begin position="273"/>
        <end position="346"/>
    </location>
</feature>
<feature type="compositionally biased region" description="Polar residues" evidence="5">
    <location>
        <begin position="273"/>
        <end position="291"/>
    </location>
</feature>
<dbReference type="GO" id="GO:0046983">
    <property type="term" value="F:protein dimerization activity"/>
    <property type="evidence" value="ECO:0007669"/>
    <property type="project" value="InterPro"/>
</dbReference>
<dbReference type="Gene3D" id="4.10.280.10">
    <property type="entry name" value="Helix-loop-helix DNA-binding domain"/>
    <property type="match status" value="1"/>
</dbReference>
<feature type="compositionally biased region" description="Basic and acidic residues" evidence="5">
    <location>
        <begin position="335"/>
        <end position="345"/>
    </location>
</feature>
<keyword evidence="2" id="KW-0805">Transcription regulation</keyword>
<dbReference type="FunFam" id="4.10.280.10:FF:000059">
    <property type="entry name" value="transcription factor UNE10 isoform X1"/>
    <property type="match status" value="1"/>
</dbReference>
<protein>
    <recommendedName>
        <fullName evidence="7">BHLH domain-containing protein</fullName>
    </recommendedName>
</protein>
<keyword evidence="6" id="KW-0472">Membrane</keyword>
<feature type="region of interest" description="Disordered" evidence="5">
    <location>
        <begin position="231"/>
        <end position="250"/>
    </location>
</feature>
<dbReference type="PANTHER" id="PTHR46807">
    <property type="entry name" value="TRANSCRIPTION FACTOR PIF3"/>
    <property type="match status" value="1"/>
</dbReference>
<dbReference type="SMART" id="SM00353">
    <property type="entry name" value="HLH"/>
    <property type="match status" value="1"/>
</dbReference>
<feature type="transmembrane region" description="Helical" evidence="6">
    <location>
        <begin position="402"/>
        <end position="422"/>
    </location>
</feature>
<evidence type="ECO:0000256" key="3">
    <source>
        <dbReference type="ARBA" id="ARBA00023163"/>
    </source>
</evidence>
<comment type="caution">
    <text evidence="8">The sequence shown here is derived from an EMBL/GenBank/DDBJ whole genome shotgun (WGS) entry which is preliminary data.</text>
</comment>
<dbReference type="CDD" id="cd11445">
    <property type="entry name" value="bHLH_AtPIF_like"/>
    <property type="match status" value="1"/>
</dbReference>
<dbReference type="SUPFAM" id="SSF47459">
    <property type="entry name" value="HLH, helix-loop-helix DNA-binding domain"/>
    <property type="match status" value="1"/>
</dbReference>
<proteinExistence type="predicted"/>
<dbReference type="InterPro" id="IPR047265">
    <property type="entry name" value="PIF1-like_bHLH"/>
</dbReference>
<feature type="compositionally biased region" description="Basic and acidic residues" evidence="5">
    <location>
        <begin position="292"/>
        <end position="315"/>
    </location>
</feature>
<feature type="domain" description="BHLH" evidence="7">
    <location>
        <begin position="328"/>
        <end position="377"/>
    </location>
</feature>
<keyword evidence="4" id="KW-0539">Nucleus</keyword>
<name>A0A8J4VUN5_9ROSI</name>
<keyword evidence="9" id="KW-1185">Reference proteome</keyword>
<evidence type="ECO:0000313" key="9">
    <source>
        <dbReference type="Proteomes" id="UP000737018"/>
    </source>
</evidence>
<accession>A0A8J4VUN5</accession>
<dbReference type="InterPro" id="IPR036638">
    <property type="entry name" value="HLH_DNA-bd_sf"/>
</dbReference>
<dbReference type="GO" id="GO:0010017">
    <property type="term" value="P:red or far-red light signaling pathway"/>
    <property type="evidence" value="ECO:0007669"/>
    <property type="project" value="UniProtKB-ARBA"/>
</dbReference>
<dbReference type="Proteomes" id="UP000737018">
    <property type="component" value="Unassembled WGS sequence"/>
</dbReference>
<feature type="region of interest" description="Disordered" evidence="5">
    <location>
        <begin position="97"/>
        <end position="127"/>
    </location>
</feature>
<evidence type="ECO:0000313" key="8">
    <source>
        <dbReference type="EMBL" id="KAF3972538.1"/>
    </source>
</evidence>
<dbReference type="GO" id="GO:0003700">
    <property type="term" value="F:DNA-binding transcription factor activity"/>
    <property type="evidence" value="ECO:0007669"/>
    <property type="project" value="InterPro"/>
</dbReference>
<sequence length="511" mass="54897">MSQCVPSWDFDENPSPTPRLSLRSNSNSTAPDVPMLDYEVAELTWENGQLAMHGLGPPRGPVKPIPSTTSLAKYNTWDKPRASGTLESIVNQATLIPQHQHQHHSQHNHNSNNHGQKPRSFDSGGGSDMVSWFHHRAAVAAAATTSATMTMTMDALVPCSNRTDDQTTTQAGLGGSGTCVVGCSTRVGSCSGPVASGTMTHDQDENVIIKRANKEARVAVPAAAAAAAAAAAPEWSGRDQSVSGSATCGRDSQHVTIDTCERDLGVGFTSTSLCSMENTSSGKPCTKATTTGDDHDSVCHSRPQREARDGEDKKKSSAKSSVSTKRSRAAAIHNQSERKRRDKINQRMKTLQKLVPNSSKTDKASMLDEVIEYLKQLQAQVQMMSRMSMPPMMLPMAMQQQLQMSMMAPMGMGMGMGMGLGMGMDMNNINRSNISGISPVLHPTAFMPMTSWDAGSGDRIQANSPAVMADPFSTFLACQSQPMTMDAYSRMAAAMYQQQQLHQPPPSSSKS</sequence>
<dbReference type="Pfam" id="PF00010">
    <property type="entry name" value="HLH"/>
    <property type="match status" value="1"/>
</dbReference>
<dbReference type="PROSITE" id="PS50888">
    <property type="entry name" value="BHLH"/>
    <property type="match status" value="1"/>
</dbReference>
<gene>
    <name evidence="8" type="ORF">CMV_003972</name>
</gene>
<dbReference type="PANTHER" id="PTHR46807:SF1">
    <property type="entry name" value="TRANSCRIPTION FACTOR PIF3"/>
    <property type="match status" value="1"/>
</dbReference>
<evidence type="ECO:0000256" key="6">
    <source>
        <dbReference type="SAM" id="Phobius"/>
    </source>
</evidence>
<evidence type="ECO:0000256" key="5">
    <source>
        <dbReference type="SAM" id="MobiDB-lite"/>
    </source>
</evidence>
<dbReference type="OrthoDB" id="71302at2759"/>
<evidence type="ECO:0000256" key="4">
    <source>
        <dbReference type="ARBA" id="ARBA00023242"/>
    </source>
</evidence>
<dbReference type="InterPro" id="IPR044273">
    <property type="entry name" value="PIF3-like"/>
</dbReference>
<evidence type="ECO:0000256" key="1">
    <source>
        <dbReference type="ARBA" id="ARBA00004123"/>
    </source>
</evidence>
<evidence type="ECO:0000256" key="2">
    <source>
        <dbReference type="ARBA" id="ARBA00023015"/>
    </source>
</evidence>
<dbReference type="AlphaFoldDB" id="A0A8J4VUN5"/>
<reference evidence="8" key="1">
    <citation type="submission" date="2020-03" db="EMBL/GenBank/DDBJ databases">
        <title>Castanea mollissima Vanexum genome sequencing.</title>
        <authorList>
            <person name="Staton M."/>
        </authorList>
    </citation>
    <scope>NUCLEOTIDE SEQUENCE</scope>
    <source>
        <tissue evidence="8">Leaf</tissue>
    </source>
</reference>
<dbReference type="EMBL" id="JRKL02000324">
    <property type="protein sequence ID" value="KAF3972538.1"/>
    <property type="molecule type" value="Genomic_DNA"/>
</dbReference>
<dbReference type="GO" id="GO:0005634">
    <property type="term" value="C:nucleus"/>
    <property type="evidence" value="ECO:0007669"/>
    <property type="project" value="UniProtKB-SubCell"/>
</dbReference>
<keyword evidence="3" id="KW-0804">Transcription</keyword>
<keyword evidence="6" id="KW-0812">Transmembrane</keyword>
<comment type="subcellular location">
    <subcellularLocation>
        <location evidence="1">Nucleus</location>
    </subcellularLocation>
</comment>
<organism evidence="8 9">
    <name type="scientific">Castanea mollissima</name>
    <name type="common">Chinese chestnut</name>
    <dbReference type="NCBI Taxonomy" id="60419"/>
    <lineage>
        <taxon>Eukaryota</taxon>
        <taxon>Viridiplantae</taxon>
        <taxon>Streptophyta</taxon>
        <taxon>Embryophyta</taxon>
        <taxon>Tracheophyta</taxon>
        <taxon>Spermatophyta</taxon>
        <taxon>Magnoliopsida</taxon>
        <taxon>eudicotyledons</taxon>
        <taxon>Gunneridae</taxon>
        <taxon>Pentapetalae</taxon>
        <taxon>rosids</taxon>
        <taxon>fabids</taxon>
        <taxon>Fagales</taxon>
        <taxon>Fagaceae</taxon>
        <taxon>Castanea</taxon>
    </lineage>
</organism>
<dbReference type="InterPro" id="IPR011598">
    <property type="entry name" value="bHLH_dom"/>
</dbReference>
<evidence type="ECO:0000259" key="7">
    <source>
        <dbReference type="PROSITE" id="PS50888"/>
    </source>
</evidence>
<keyword evidence="6" id="KW-1133">Transmembrane helix</keyword>
<feature type="region of interest" description="Disordered" evidence="5">
    <location>
        <begin position="1"/>
        <end position="31"/>
    </location>
</feature>